<dbReference type="EMBL" id="JACIVI010000002">
    <property type="protein sequence ID" value="MBB1162078.1"/>
    <property type="molecule type" value="Genomic_DNA"/>
</dbReference>
<evidence type="ECO:0000259" key="11">
    <source>
        <dbReference type="Pfam" id="PF02463"/>
    </source>
</evidence>
<dbReference type="GO" id="GO:0005524">
    <property type="term" value="F:ATP binding"/>
    <property type="evidence" value="ECO:0007669"/>
    <property type="project" value="UniProtKB-KW"/>
</dbReference>
<evidence type="ECO:0000256" key="6">
    <source>
        <dbReference type="ARBA" id="ARBA00022840"/>
    </source>
</evidence>
<dbReference type="SUPFAM" id="SSF52540">
    <property type="entry name" value="P-loop containing nucleoside triphosphate hydrolases"/>
    <property type="match status" value="2"/>
</dbReference>
<dbReference type="PANTHER" id="PTHR11059">
    <property type="entry name" value="DNA REPAIR PROTEIN RECN"/>
    <property type="match status" value="1"/>
</dbReference>
<dbReference type="Gene3D" id="3.40.50.300">
    <property type="entry name" value="P-loop containing nucleotide triphosphate hydrolases"/>
    <property type="match status" value="2"/>
</dbReference>
<evidence type="ECO:0000256" key="9">
    <source>
        <dbReference type="PIRNR" id="PIRNR003128"/>
    </source>
</evidence>
<feature type="domain" description="RecF/RecN/SMC N-terminal" evidence="11">
    <location>
        <begin position="2"/>
        <end position="521"/>
    </location>
</feature>
<keyword evidence="4" id="KW-0547">Nucleotide-binding</keyword>
<dbReference type="Proteomes" id="UP000586093">
    <property type="component" value="Unassembled WGS sequence"/>
</dbReference>
<keyword evidence="7 9" id="KW-0234">DNA repair</keyword>
<feature type="region of interest" description="Disordered" evidence="10">
    <location>
        <begin position="558"/>
        <end position="581"/>
    </location>
</feature>
<evidence type="ECO:0000256" key="2">
    <source>
        <dbReference type="ARBA" id="ARBA00009441"/>
    </source>
</evidence>
<keyword evidence="5 9" id="KW-0227">DNA damage</keyword>
<dbReference type="InterPro" id="IPR004604">
    <property type="entry name" value="DNA_recomb/repair_RecN"/>
</dbReference>
<dbReference type="GO" id="GO:0006310">
    <property type="term" value="P:DNA recombination"/>
    <property type="evidence" value="ECO:0007669"/>
    <property type="project" value="InterPro"/>
</dbReference>
<evidence type="ECO:0000313" key="13">
    <source>
        <dbReference type="Proteomes" id="UP000586093"/>
    </source>
</evidence>
<keyword evidence="6" id="KW-0067">ATP-binding</keyword>
<comment type="similarity">
    <text evidence="2 9">Belongs to the RecN family.</text>
</comment>
<proteinExistence type="inferred from homology"/>
<dbReference type="InterPro" id="IPR003395">
    <property type="entry name" value="RecF/RecN/SMC_N"/>
</dbReference>
<dbReference type="GO" id="GO:0043590">
    <property type="term" value="C:bacterial nucleoid"/>
    <property type="evidence" value="ECO:0007669"/>
    <property type="project" value="TreeGrafter"/>
</dbReference>
<evidence type="ECO:0000256" key="8">
    <source>
        <dbReference type="ARBA" id="ARBA00033408"/>
    </source>
</evidence>
<gene>
    <name evidence="12" type="primary">recN</name>
    <name evidence="12" type="ORF">H4F90_08800</name>
</gene>
<evidence type="ECO:0000256" key="1">
    <source>
        <dbReference type="ARBA" id="ARBA00003618"/>
    </source>
</evidence>
<evidence type="ECO:0000256" key="10">
    <source>
        <dbReference type="SAM" id="MobiDB-lite"/>
    </source>
</evidence>
<comment type="caution">
    <text evidence="12">The sequence shown here is derived from an EMBL/GenBank/DDBJ whole genome shotgun (WGS) entry which is preliminary data.</text>
</comment>
<dbReference type="NCBIfam" id="TIGR00634">
    <property type="entry name" value="recN"/>
    <property type="match status" value="1"/>
</dbReference>
<evidence type="ECO:0000256" key="7">
    <source>
        <dbReference type="ARBA" id="ARBA00023204"/>
    </source>
</evidence>
<dbReference type="Pfam" id="PF02463">
    <property type="entry name" value="SMC_N"/>
    <property type="match status" value="1"/>
</dbReference>
<evidence type="ECO:0000256" key="3">
    <source>
        <dbReference type="ARBA" id="ARBA00021315"/>
    </source>
</evidence>
<dbReference type="NCBIfam" id="NF008121">
    <property type="entry name" value="PRK10869.1"/>
    <property type="match status" value="1"/>
</dbReference>
<evidence type="ECO:0000313" key="12">
    <source>
        <dbReference type="EMBL" id="MBB1162078.1"/>
    </source>
</evidence>
<name>A0A839HR56_9BURK</name>
<evidence type="ECO:0000256" key="4">
    <source>
        <dbReference type="ARBA" id="ARBA00022741"/>
    </source>
</evidence>
<dbReference type="GO" id="GO:0009432">
    <property type="term" value="P:SOS response"/>
    <property type="evidence" value="ECO:0007669"/>
    <property type="project" value="TreeGrafter"/>
</dbReference>
<comment type="function">
    <text evidence="1 9">May be involved in recombinational repair of damaged DNA.</text>
</comment>
<accession>A0A839HR56</accession>
<organism evidence="12 13">
    <name type="scientific">Aquariibacter albus</name>
    <dbReference type="NCBI Taxonomy" id="2759899"/>
    <lineage>
        <taxon>Bacteria</taxon>
        <taxon>Pseudomonadati</taxon>
        <taxon>Pseudomonadota</taxon>
        <taxon>Betaproteobacteria</taxon>
        <taxon>Burkholderiales</taxon>
        <taxon>Sphaerotilaceae</taxon>
        <taxon>Aquariibacter</taxon>
    </lineage>
</organism>
<protein>
    <recommendedName>
        <fullName evidence="3 9">DNA repair protein RecN</fullName>
    </recommendedName>
    <alternativeName>
        <fullName evidence="8 9">Recombination protein N</fullName>
    </alternativeName>
</protein>
<reference evidence="12 13" key="1">
    <citation type="submission" date="2020-08" db="EMBL/GenBank/DDBJ databases">
        <title>Aquariorum lacteus gen. nov., sp. nov., a new member of the family Comamonadaceae, isolated from freshwater aquarium.</title>
        <authorList>
            <person name="Chun S.-J."/>
        </authorList>
    </citation>
    <scope>NUCLEOTIDE SEQUENCE [LARGE SCALE GENOMIC DNA]</scope>
    <source>
        <strain evidence="12 13">SJAQ100</strain>
    </source>
</reference>
<dbReference type="CDD" id="cd03241">
    <property type="entry name" value="ABC_RecN"/>
    <property type="match status" value="2"/>
</dbReference>
<keyword evidence="13" id="KW-1185">Reference proteome</keyword>
<dbReference type="PANTHER" id="PTHR11059:SF0">
    <property type="entry name" value="DNA REPAIR PROTEIN RECN"/>
    <property type="match status" value="1"/>
</dbReference>
<dbReference type="GO" id="GO:0006281">
    <property type="term" value="P:DNA repair"/>
    <property type="evidence" value="ECO:0007669"/>
    <property type="project" value="UniProtKB-KW"/>
</dbReference>
<dbReference type="RefSeq" id="WP_182663629.1">
    <property type="nucleotide sequence ID" value="NZ_JACIVI010000002.1"/>
</dbReference>
<dbReference type="InterPro" id="IPR027417">
    <property type="entry name" value="P-loop_NTPase"/>
</dbReference>
<dbReference type="PIRSF" id="PIRSF003128">
    <property type="entry name" value="RecN"/>
    <property type="match status" value="1"/>
</dbReference>
<dbReference type="AlphaFoldDB" id="A0A839HR56"/>
<evidence type="ECO:0000256" key="5">
    <source>
        <dbReference type="ARBA" id="ARBA00022763"/>
    </source>
</evidence>
<sequence>MLRRLSLRDFVIVPALELEFGPGYTALTGETGAGKSILIDALQLALGQRADSGVVREGAARAEIAAEFDTPEGLAGWLSDGGFDSAADPDGLGGGSLLLRRTVDSQGKSRAWINGAPATVSQLRELGEWLVDIHGQHAWQGLTRPEPVRALLDSRAGVDTGALAAAHATWKQARERLDAARSRQAERETERERLVWQIGEVERLNPADGEWAELEAEHRRLSHAQAILDALAAAGAALNGGDAAEGPGAAGCVDAAVDRLEAVWVHDNSLSGPIDTLRQVQALIEDSSRELAHRLHGEGLDPQRLGELDERLGSWLALARRFRQPPEALPTLLAQWQAERARLDAESDLPALEAAVDQAWAAYRHQAEAARRARLKAAPRLAGEVSTALQQLGMAGSVFEVAVEPLPEPQRHGQDLIEFRVAGHAGATPRALARVASGGELSRIALAIAVSTCSSPRPGTDPLPGVDTLIFDEIDAGVGGAVADAVGALMHRLGRERQVFAVTHLPQVAASANHHYVVRKQTVAGRTHSAVEALDQAARVDELARMLGGEAATSRAHARSLLAAETSRRPPAPVTPLKTAR</sequence>